<dbReference type="GO" id="GO:0046854">
    <property type="term" value="P:phosphatidylinositol phosphate biosynthetic process"/>
    <property type="evidence" value="ECO:0007669"/>
    <property type="project" value="InterPro"/>
</dbReference>
<comment type="caution">
    <text evidence="11">The sequence shown here is derived from an EMBL/GenBank/DDBJ whole genome shotgun (WGS) entry which is preliminary data.</text>
</comment>
<dbReference type="PROSITE" id="PS00629">
    <property type="entry name" value="IMP_1"/>
    <property type="match status" value="1"/>
</dbReference>
<dbReference type="GO" id="GO:0008441">
    <property type="term" value="F:3'(2'),5'-bisphosphate nucleotidase activity"/>
    <property type="evidence" value="ECO:0007669"/>
    <property type="project" value="UniProtKB-EC"/>
</dbReference>
<dbReference type="PANTHER" id="PTHR43200">
    <property type="entry name" value="PHOSPHATASE"/>
    <property type="match status" value="1"/>
</dbReference>
<keyword evidence="4 10" id="KW-0479">Metal-binding</keyword>
<dbReference type="FunFam" id="3.40.190.80:FF:000003">
    <property type="entry name" value="PAP-specific phosphatase HAL2-like"/>
    <property type="match status" value="1"/>
</dbReference>
<organism evidence="11 12">
    <name type="scientific">Phascolomyces articulosus</name>
    <dbReference type="NCBI Taxonomy" id="60185"/>
    <lineage>
        <taxon>Eukaryota</taxon>
        <taxon>Fungi</taxon>
        <taxon>Fungi incertae sedis</taxon>
        <taxon>Mucoromycota</taxon>
        <taxon>Mucoromycotina</taxon>
        <taxon>Mucoromycetes</taxon>
        <taxon>Mucorales</taxon>
        <taxon>Lichtheimiaceae</taxon>
        <taxon>Phascolomyces</taxon>
    </lineage>
</organism>
<evidence type="ECO:0000256" key="2">
    <source>
        <dbReference type="ARBA" id="ARBA00009759"/>
    </source>
</evidence>
<proteinExistence type="inferred from homology"/>
<reference evidence="11" key="2">
    <citation type="submission" date="2023-02" db="EMBL/GenBank/DDBJ databases">
        <authorList>
            <consortium name="DOE Joint Genome Institute"/>
            <person name="Mondo S.J."/>
            <person name="Chang Y."/>
            <person name="Wang Y."/>
            <person name="Ahrendt S."/>
            <person name="Andreopoulos W."/>
            <person name="Barry K."/>
            <person name="Beard J."/>
            <person name="Benny G.L."/>
            <person name="Blankenship S."/>
            <person name="Bonito G."/>
            <person name="Cuomo C."/>
            <person name="Desiro A."/>
            <person name="Gervers K.A."/>
            <person name="Hundley H."/>
            <person name="Kuo A."/>
            <person name="LaButti K."/>
            <person name="Lang B.F."/>
            <person name="Lipzen A."/>
            <person name="O'Donnell K."/>
            <person name="Pangilinan J."/>
            <person name="Reynolds N."/>
            <person name="Sandor L."/>
            <person name="Smith M.W."/>
            <person name="Tsang A."/>
            <person name="Grigoriev I.V."/>
            <person name="Stajich J.E."/>
            <person name="Spatafora J.W."/>
        </authorList>
    </citation>
    <scope>NUCLEOTIDE SEQUENCE</scope>
    <source>
        <strain evidence="11">RSA 2281</strain>
    </source>
</reference>
<comment type="catalytic activity">
    <reaction evidence="7">
        <text>adenosine 2',5'-bisphosphate + H2O = AMP + phosphate</text>
        <dbReference type="Rhea" id="RHEA:77643"/>
        <dbReference type="ChEBI" id="CHEBI:15377"/>
        <dbReference type="ChEBI" id="CHEBI:43474"/>
        <dbReference type="ChEBI" id="CHEBI:194156"/>
        <dbReference type="ChEBI" id="CHEBI:456215"/>
        <dbReference type="EC" id="3.1.3.7"/>
    </reaction>
    <physiologicalReaction direction="left-to-right" evidence="7">
        <dbReference type="Rhea" id="RHEA:77644"/>
    </physiologicalReaction>
</comment>
<dbReference type="Gene3D" id="3.30.540.10">
    <property type="entry name" value="Fructose-1,6-Bisphosphatase, subunit A, domain 1"/>
    <property type="match status" value="1"/>
</dbReference>
<accession>A0AAD5KJ66</accession>
<feature type="binding site" evidence="10">
    <location>
        <position position="70"/>
    </location>
    <ligand>
        <name>Mg(2+)</name>
        <dbReference type="ChEBI" id="CHEBI:18420"/>
        <label>1</label>
        <note>catalytic</note>
    </ligand>
</feature>
<dbReference type="InterPro" id="IPR020550">
    <property type="entry name" value="Inositol_monophosphatase_CS"/>
</dbReference>
<name>A0AAD5KJ66_9FUNG</name>
<dbReference type="InterPro" id="IPR020583">
    <property type="entry name" value="Inositol_monoP_metal-BS"/>
</dbReference>
<dbReference type="PRINTS" id="PR00377">
    <property type="entry name" value="IMPHPHTASES"/>
</dbReference>
<reference evidence="11" key="1">
    <citation type="journal article" date="2022" name="IScience">
        <title>Evolution of zygomycete secretomes and the origins of terrestrial fungal ecologies.</title>
        <authorList>
            <person name="Chang Y."/>
            <person name="Wang Y."/>
            <person name="Mondo S."/>
            <person name="Ahrendt S."/>
            <person name="Andreopoulos W."/>
            <person name="Barry K."/>
            <person name="Beard J."/>
            <person name="Benny G.L."/>
            <person name="Blankenship S."/>
            <person name="Bonito G."/>
            <person name="Cuomo C."/>
            <person name="Desiro A."/>
            <person name="Gervers K.A."/>
            <person name="Hundley H."/>
            <person name="Kuo A."/>
            <person name="LaButti K."/>
            <person name="Lang B.F."/>
            <person name="Lipzen A."/>
            <person name="O'Donnell K."/>
            <person name="Pangilinan J."/>
            <person name="Reynolds N."/>
            <person name="Sandor L."/>
            <person name="Smith M.E."/>
            <person name="Tsang A."/>
            <person name="Grigoriev I.V."/>
            <person name="Stajich J.E."/>
            <person name="Spatafora J.W."/>
        </authorList>
    </citation>
    <scope>NUCLEOTIDE SEQUENCE</scope>
    <source>
        <strain evidence="11">RSA 2281</strain>
    </source>
</reference>
<dbReference type="EMBL" id="JAIXMP010000005">
    <property type="protein sequence ID" value="KAI9273058.1"/>
    <property type="molecule type" value="Genomic_DNA"/>
</dbReference>
<dbReference type="CDD" id="cd01517">
    <property type="entry name" value="PAP_phosphatase"/>
    <property type="match status" value="1"/>
</dbReference>
<keyword evidence="12" id="KW-1185">Reference proteome</keyword>
<dbReference type="Gene3D" id="3.40.190.80">
    <property type="match status" value="1"/>
</dbReference>
<evidence type="ECO:0000313" key="11">
    <source>
        <dbReference type="EMBL" id="KAI9273058.1"/>
    </source>
</evidence>
<feature type="binding site" evidence="10">
    <location>
        <position position="131"/>
    </location>
    <ligand>
        <name>Mg(2+)</name>
        <dbReference type="ChEBI" id="CHEBI:18420"/>
        <label>1</label>
        <note>catalytic</note>
    </ligand>
</feature>
<dbReference type="InterPro" id="IPR000760">
    <property type="entry name" value="Inositol_monophosphatase-like"/>
</dbReference>
<dbReference type="NCBIfam" id="TIGR01330">
    <property type="entry name" value="bisphos_HAL2"/>
    <property type="match status" value="1"/>
</dbReference>
<evidence type="ECO:0000256" key="10">
    <source>
        <dbReference type="PIRSR" id="PIRSR600760-2"/>
    </source>
</evidence>
<evidence type="ECO:0000313" key="12">
    <source>
        <dbReference type="Proteomes" id="UP001209540"/>
    </source>
</evidence>
<dbReference type="PANTHER" id="PTHR43200:SF6">
    <property type="entry name" value="3'(2'),5'-BISPHOSPHATE NUCLEOTIDASE"/>
    <property type="match status" value="1"/>
</dbReference>
<dbReference type="InterPro" id="IPR006239">
    <property type="entry name" value="DPNP"/>
</dbReference>
<dbReference type="GO" id="GO:0000103">
    <property type="term" value="P:sulfate assimilation"/>
    <property type="evidence" value="ECO:0007669"/>
    <property type="project" value="TreeGrafter"/>
</dbReference>
<evidence type="ECO:0000256" key="1">
    <source>
        <dbReference type="ARBA" id="ARBA00001946"/>
    </source>
</evidence>
<comment type="similarity">
    <text evidence="2">Belongs to the inositol monophosphatase superfamily.</text>
</comment>
<feature type="binding site" evidence="10">
    <location>
        <position position="128"/>
    </location>
    <ligand>
        <name>Mg(2+)</name>
        <dbReference type="ChEBI" id="CHEBI:18420"/>
        <label>1</label>
        <note>catalytic</note>
    </ligand>
</feature>
<evidence type="ECO:0000256" key="3">
    <source>
        <dbReference type="ARBA" id="ARBA00012633"/>
    </source>
</evidence>
<sequence length="335" mass="35942">MSALATERSVAIQAVLQASRVCQSVFQHLVANETLTKNDKSPVTVADFSAQAIINTYLHKAFPNDPIVGEEDSKDLRGDAGKILREKVHSLTNGVLDESEKLSEDQILEAIDRGNYAGGAKGRHWALDPIDGTKGFLRGGQYAVCLALIVDGQVQLGVMGTPNLPVDPAKPDGEKGTLFITVRGQGAFQRSFSTPTETKIHFSDIATTEEATFCESVEAGHSSHGDAAEIAKLLGISRPSVRMDSQAKYCSISRGDGDIYLRLPTSKTYVEKIWDHASGSLLVTEAGGKVTDVNGKPLDFSIGRTLEANKGVVAANTKIFDRVLESVQKVLSSKL</sequence>
<keyword evidence="6 10" id="KW-0460">Magnesium</keyword>
<gene>
    <name evidence="11" type="ORF">BDA99DRAFT_556630</name>
</gene>
<evidence type="ECO:0000256" key="8">
    <source>
        <dbReference type="ARBA" id="ARBA00044479"/>
    </source>
</evidence>
<dbReference type="EC" id="3.1.3.7" evidence="3"/>
<dbReference type="GO" id="GO:0046872">
    <property type="term" value="F:metal ion binding"/>
    <property type="evidence" value="ECO:0007669"/>
    <property type="project" value="UniProtKB-KW"/>
</dbReference>
<dbReference type="SUPFAM" id="SSF56655">
    <property type="entry name" value="Carbohydrate phosphatase"/>
    <property type="match status" value="1"/>
</dbReference>
<feature type="binding site" evidence="10">
    <location>
        <position position="275"/>
    </location>
    <ligand>
        <name>Mg(2+)</name>
        <dbReference type="ChEBI" id="CHEBI:18420"/>
        <label>1</label>
        <note>catalytic</note>
    </ligand>
</feature>
<dbReference type="Proteomes" id="UP001209540">
    <property type="component" value="Unassembled WGS sequence"/>
</dbReference>
<evidence type="ECO:0000256" key="7">
    <source>
        <dbReference type="ARBA" id="ARBA00044466"/>
    </source>
</evidence>
<comment type="cofactor">
    <cofactor evidence="1 10">
        <name>Mg(2+)</name>
        <dbReference type="ChEBI" id="CHEBI:18420"/>
    </cofactor>
</comment>
<feature type="binding site" evidence="10">
    <location>
        <position position="130"/>
    </location>
    <ligand>
        <name>Mg(2+)</name>
        <dbReference type="ChEBI" id="CHEBI:18420"/>
        <label>1</label>
        <note>catalytic</note>
    </ligand>
</feature>
<comment type="catalytic activity">
    <reaction evidence="9">
        <text>3'-phosphoadenylyl sulfate + H2O = adenosine 5'-phosphosulfate + phosphate</text>
        <dbReference type="Rhea" id="RHEA:77639"/>
        <dbReference type="ChEBI" id="CHEBI:15377"/>
        <dbReference type="ChEBI" id="CHEBI:43474"/>
        <dbReference type="ChEBI" id="CHEBI:58243"/>
        <dbReference type="ChEBI" id="CHEBI:58339"/>
        <dbReference type="EC" id="3.1.3.7"/>
    </reaction>
    <physiologicalReaction direction="left-to-right" evidence="9">
        <dbReference type="Rhea" id="RHEA:77640"/>
    </physiologicalReaction>
</comment>
<dbReference type="AlphaFoldDB" id="A0AAD5KJ66"/>
<dbReference type="InterPro" id="IPR051090">
    <property type="entry name" value="Inositol_monoP_superfamily"/>
</dbReference>
<keyword evidence="5" id="KW-0378">Hydrolase</keyword>
<dbReference type="Pfam" id="PF00459">
    <property type="entry name" value="Inositol_P"/>
    <property type="match status" value="1"/>
</dbReference>
<evidence type="ECO:0000256" key="9">
    <source>
        <dbReference type="ARBA" id="ARBA00044484"/>
    </source>
</evidence>
<dbReference type="PROSITE" id="PS00630">
    <property type="entry name" value="IMP_2"/>
    <property type="match status" value="1"/>
</dbReference>
<evidence type="ECO:0000256" key="5">
    <source>
        <dbReference type="ARBA" id="ARBA00022801"/>
    </source>
</evidence>
<protein>
    <recommendedName>
        <fullName evidence="3">3'(2'),5'-bisphosphate nucleotidase</fullName>
        <ecNumber evidence="3">3.1.3.7</ecNumber>
    </recommendedName>
</protein>
<evidence type="ECO:0000256" key="4">
    <source>
        <dbReference type="ARBA" id="ARBA00022723"/>
    </source>
</evidence>
<evidence type="ECO:0000256" key="6">
    <source>
        <dbReference type="ARBA" id="ARBA00022842"/>
    </source>
</evidence>
<comment type="catalytic activity">
    <reaction evidence="8">
        <text>adenosine 3',5'-bisphosphate + H2O = AMP + phosphate</text>
        <dbReference type="Rhea" id="RHEA:10040"/>
        <dbReference type="ChEBI" id="CHEBI:15377"/>
        <dbReference type="ChEBI" id="CHEBI:43474"/>
        <dbReference type="ChEBI" id="CHEBI:58343"/>
        <dbReference type="ChEBI" id="CHEBI:456215"/>
        <dbReference type="EC" id="3.1.3.7"/>
    </reaction>
    <physiologicalReaction direction="left-to-right" evidence="8">
        <dbReference type="Rhea" id="RHEA:10041"/>
    </physiologicalReaction>
</comment>